<feature type="domain" description="AB hydrolase-1" evidence="4">
    <location>
        <begin position="27"/>
        <end position="258"/>
    </location>
</feature>
<comment type="pathway">
    <text evidence="3">Quinol/quinone metabolism; 1,4-dihydroxy-2-naphthoate biosynthesis; 1,4-dihydroxy-2-naphthoate from chorismate: step 3/7.</text>
</comment>
<dbReference type="RefSeq" id="WP_125553179.1">
    <property type="nucleotide sequence ID" value="NZ_JBHSSL010000110.1"/>
</dbReference>
<dbReference type="EC" id="4.2.99.20" evidence="3"/>
<sequence length="268" mass="29198">MIKRTVVVREQLYRFTTWGQPQAEAWLFLHGFMGSSVDFAPIAAVMPGYRISLDLLGFGPQAATVPATRLTMAAQVEDLTLLLAALGVTQVKLVGYSMGGRLALGFALTQPQLVTHLYLESSTAGLANAAQRQQRQQHDHELAEQIRGAGLPAFVAVWEQLPLFASQRALPAKQQQQMRQQRLAQNPQNLAASLEQMGTGSQPNFWPRLPQLTVATTIIVGAQDAKFCHLGQQLQTQLVNSRLLLLAGVGHNTHFEAPAQFAAALKGD</sequence>
<evidence type="ECO:0000313" key="6">
    <source>
        <dbReference type="Proteomes" id="UP001596289"/>
    </source>
</evidence>
<evidence type="ECO:0000256" key="1">
    <source>
        <dbReference type="ARBA" id="ARBA00022428"/>
    </source>
</evidence>
<dbReference type="PANTHER" id="PTHR42916">
    <property type="entry name" value="2-SUCCINYL-5-ENOLPYRUVYL-6-HYDROXY-3-CYCLOHEXENE-1-CARBOXYLATE SYNTHASE"/>
    <property type="match status" value="1"/>
</dbReference>
<evidence type="ECO:0000256" key="2">
    <source>
        <dbReference type="ARBA" id="ARBA00023239"/>
    </source>
</evidence>
<dbReference type="InterPro" id="IPR022485">
    <property type="entry name" value="SHCHC_synthase_MenH"/>
</dbReference>
<comment type="caution">
    <text evidence="5">The sequence shown here is derived from an EMBL/GenBank/DDBJ whole genome shotgun (WGS) entry which is preliminary data.</text>
</comment>
<evidence type="ECO:0000259" key="4">
    <source>
        <dbReference type="Pfam" id="PF00561"/>
    </source>
</evidence>
<comment type="similarity">
    <text evidence="3">Belongs to the AB hydrolase superfamily. MenH family.</text>
</comment>
<dbReference type="HAMAP" id="MF_01660">
    <property type="entry name" value="MenH"/>
    <property type="match status" value="1"/>
</dbReference>
<dbReference type="Pfam" id="PF00561">
    <property type="entry name" value="Abhydrolase_1"/>
    <property type="match status" value="1"/>
</dbReference>
<name>A0ABW1RF44_9LACO</name>
<comment type="pathway">
    <text evidence="3">Quinol/quinone metabolism; menaquinone biosynthesis.</text>
</comment>
<keyword evidence="1 3" id="KW-0474">Menaquinone biosynthesis</keyword>
<dbReference type="NCBIfam" id="TIGR03695">
    <property type="entry name" value="menH_SHCHC"/>
    <property type="match status" value="1"/>
</dbReference>
<dbReference type="Gene3D" id="3.40.50.1820">
    <property type="entry name" value="alpha/beta hydrolase"/>
    <property type="match status" value="1"/>
</dbReference>
<proteinExistence type="inferred from homology"/>
<dbReference type="GO" id="GO:0070205">
    <property type="term" value="F:2-succinyl-6-hydroxy-2,4-cyclohexadiene-1-carboxylate synthase activity"/>
    <property type="evidence" value="ECO:0007669"/>
    <property type="project" value="UniProtKB-EC"/>
</dbReference>
<dbReference type="InterPro" id="IPR000073">
    <property type="entry name" value="AB_hydrolase_1"/>
</dbReference>
<protein>
    <recommendedName>
        <fullName evidence="3">Putative 2-succinyl-6-hydroxy-2,4-cyclohexadiene-1-carboxylate synthase</fullName>
        <shortName evidence="3">SHCHC synthase</shortName>
        <ecNumber evidence="3">4.2.99.20</ecNumber>
    </recommendedName>
</protein>
<keyword evidence="2 3" id="KW-0456">Lyase</keyword>
<dbReference type="EMBL" id="JBHSSL010000110">
    <property type="protein sequence ID" value="MFC6171443.1"/>
    <property type="molecule type" value="Genomic_DNA"/>
</dbReference>
<dbReference type="SUPFAM" id="SSF53474">
    <property type="entry name" value="alpha/beta-Hydrolases"/>
    <property type="match status" value="1"/>
</dbReference>
<comment type="catalytic activity">
    <reaction evidence="3">
        <text>5-enolpyruvoyl-6-hydroxy-2-succinyl-cyclohex-3-ene-1-carboxylate = (1R,6R)-6-hydroxy-2-succinyl-cyclohexa-2,4-diene-1-carboxylate + pyruvate</text>
        <dbReference type="Rhea" id="RHEA:25597"/>
        <dbReference type="ChEBI" id="CHEBI:15361"/>
        <dbReference type="ChEBI" id="CHEBI:58689"/>
        <dbReference type="ChEBI" id="CHEBI:58818"/>
        <dbReference type="EC" id="4.2.99.20"/>
    </reaction>
</comment>
<comment type="function">
    <text evidence="3">Catalyzes a proton abstraction reaction that results in 2,5-elimination of pyruvate from 2-succinyl-5-enolpyruvyl-6-hydroxy-3-cyclohexene-1-carboxylate (SEPHCHC) and the formation of 2-succinyl-6-hydroxy-2,4-cyclohexadiene-1-carboxylate (SHCHC).</text>
</comment>
<dbReference type="Proteomes" id="UP001596289">
    <property type="component" value="Unassembled WGS sequence"/>
</dbReference>
<evidence type="ECO:0000313" key="5">
    <source>
        <dbReference type="EMBL" id="MFC6171443.1"/>
    </source>
</evidence>
<comment type="subunit">
    <text evidence="3">Monomer.</text>
</comment>
<accession>A0ABW1RF44</accession>
<keyword evidence="6" id="KW-1185">Reference proteome</keyword>
<dbReference type="PANTHER" id="PTHR42916:SF1">
    <property type="entry name" value="PROTEIN PHYLLO, CHLOROPLASTIC"/>
    <property type="match status" value="1"/>
</dbReference>
<reference evidence="6" key="1">
    <citation type="journal article" date="2019" name="Int. J. Syst. Evol. Microbiol.">
        <title>The Global Catalogue of Microorganisms (GCM) 10K type strain sequencing project: providing services to taxonomists for standard genome sequencing and annotation.</title>
        <authorList>
            <consortium name="The Broad Institute Genomics Platform"/>
            <consortium name="The Broad Institute Genome Sequencing Center for Infectious Disease"/>
            <person name="Wu L."/>
            <person name="Ma J."/>
        </authorList>
    </citation>
    <scope>NUCLEOTIDE SEQUENCE [LARGE SCALE GENOMIC DNA]</scope>
    <source>
        <strain evidence="6">CCM 8904</strain>
    </source>
</reference>
<dbReference type="InterPro" id="IPR029058">
    <property type="entry name" value="AB_hydrolase_fold"/>
</dbReference>
<organism evidence="5 6">
    <name type="scientific">Loigolactobacillus jiayinensis</name>
    <dbReference type="NCBI Taxonomy" id="2486016"/>
    <lineage>
        <taxon>Bacteria</taxon>
        <taxon>Bacillati</taxon>
        <taxon>Bacillota</taxon>
        <taxon>Bacilli</taxon>
        <taxon>Lactobacillales</taxon>
        <taxon>Lactobacillaceae</taxon>
        <taxon>Loigolactobacillus</taxon>
    </lineage>
</organism>
<evidence type="ECO:0000256" key="3">
    <source>
        <dbReference type="HAMAP-Rule" id="MF_01660"/>
    </source>
</evidence>
<gene>
    <name evidence="3 5" type="primary">menH</name>
    <name evidence="5" type="ORF">ACFQGP_12860</name>
</gene>